<dbReference type="EMBL" id="JACXVP010000003">
    <property type="protein sequence ID" value="KAG5616242.1"/>
    <property type="molecule type" value="Genomic_DNA"/>
</dbReference>
<feature type="region of interest" description="Disordered" evidence="1">
    <location>
        <begin position="228"/>
        <end position="262"/>
    </location>
</feature>
<evidence type="ECO:0000313" key="3">
    <source>
        <dbReference type="EMBL" id="KAG5616242.1"/>
    </source>
</evidence>
<gene>
    <name evidence="3" type="ORF">H5410_016066</name>
</gene>
<reference evidence="3 4" key="1">
    <citation type="submission" date="2020-09" db="EMBL/GenBank/DDBJ databases">
        <title>De no assembly of potato wild relative species, Solanum commersonii.</title>
        <authorList>
            <person name="Cho K."/>
        </authorList>
    </citation>
    <scope>NUCLEOTIDE SEQUENCE [LARGE SCALE GENOMIC DNA]</scope>
    <source>
        <strain evidence="3">LZ3.2</strain>
        <tissue evidence="3">Leaf</tissue>
    </source>
</reference>
<protein>
    <recommendedName>
        <fullName evidence="2">Transposase-associated domain-containing protein</fullName>
    </recommendedName>
</protein>
<keyword evidence="4" id="KW-1185">Reference proteome</keyword>
<evidence type="ECO:0000256" key="1">
    <source>
        <dbReference type="SAM" id="MobiDB-lite"/>
    </source>
</evidence>
<dbReference type="AlphaFoldDB" id="A0A9J5ZWA1"/>
<feature type="compositionally biased region" description="Polar residues" evidence="1">
    <location>
        <begin position="233"/>
        <end position="243"/>
    </location>
</feature>
<name>A0A9J5ZWA1_SOLCO</name>
<sequence>MAVAYISHLFNKQKTIRCHHLLLDPSFNKENTISGQACGVLQGFESYAEGSVLTSLRNVVEDHLIVNGFVDGYNKWIVHGERLSSRNTPLSRNHDDIDGLLHDTFQNIEGETRNGEGEREGLSEDAKRFFKLVDEGKKELYPGYRTEDDENVEKEGDDLSLLFPKLGHPIGNGKKKKGKTFTMDLELSSEVHRYVLFNTGDEQVEDFIKLSDVDMRWSREDIPFDVVDMPSDAQFSEDTTMGTSEKEDDFDDTDWDWMDAND</sequence>
<dbReference type="InterPro" id="IPR029480">
    <property type="entry name" value="Transpos_assoc"/>
</dbReference>
<evidence type="ECO:0000313" key="4">
    <source>
        <dbReference type="Proteomes" id="UP000824120"/>
    </source>
</evidence>
<evidence type="ECO:0000259" key="2">
    <source>
        <dbReference type="Pfam" id="PF13963"/>
    </source>
</evidence>
<organism evidence="3 4">
    <name type="scientific">Solanum commersonii</name>
    <name type="common">Commerson's wild potato</name>
    <name type="synonym">Commerson's nightshade</name>
    <dbReference type="NCBI Taxonomy" id="4109"/>
    <lineage>
        <taxon>Eukaryota</taxon>
        <taxon>Viridiplantae</taxon>
        <taxon>Streptophyta</taxon>
        <taxon>Embryophyta</taxon>
        <taxon>Tracheophyta</taxon>
        <taxon>Spermatophyta</taxon>
        <taxon>Magnoliopsida</taxon>
        <taxon>eudicotyledons</taxon>
        <taxon>Gunneridae</taxon>
        <taxon>Pentapetalae</taxon>
        <taxon>asterids</taxon>
        <taxon>lamiids</taxon>
        <taxon>Solanales</taxon>
        <taxon>Solanaceae</taxon>
        <taxon>Solanoideae</taxon>
        <taxon>Solaneae</taxon>
        <taxon>Solanum</taxon>
    </lineage>
</organism>
<feature type="compositionally biased region" description="Acidic residues" evidence="1">
    <location>
        <begin position="246"/>
        <end position="262"/>
    </location>
</feature>
<dbReference type="Proteomes" id="UP000824120">
    <property type="component" value="Chromosome 3"/>
</dbReference>
<accession>A0A9J5ZWA1</accession>
<proteinExistence type="predicted"/>
<dbReference type="Pfam" id="PF13963">
    <property type="entry name" value="Transpos_assoc"/>
    <property type="match status" value="1"/>
</dbReference>
<comment type="caution">
    <text evidence="3">The sequence shown here is derived from an EMBL/GenBank/DDBJ whole genome shotgun (WGS) entry which is preliminary data.</text>
</comment>
<feature type="domain" description="Transposase-associated" evidence="2">
    <location>
        <begin position="56"/>
        <end position="81"/>
    </location>
</feature>
<dbReference type="OrthoDB" id="1000879at2759"/>